<feature type="compositionally biased region" description="Low complexity" evidence="4">
    <location>
        <begin position="585"/>
        <end position="603"/>
    </location>
</feature>
<dbReference type="InterPro" id="IPR026054">
    <property type="entry name" value="Nucleoporin"/>
</dbReference>
<dbReference type="InterPro" id="IPR015943">
    <property type="entry name" value="WD40/YVTN_repeat-like_dom_sf"/>
</dbReference>
<feature type="compositionally biased region" description="Polar residues" evidence="4">
    <location>
        <begin position="541"/>
        <end position="553"/>
    </location>
</feature>
<comment type="caution">
    <text evidence="6">The sequence shown here is derived from an EMBL/GenBank/DDBJ whole genome shotgun (WGS) entry which is preliminary data.</text>
</comment>
<feature type="compositionally biased region" description="Polar residues" evidence="4">
    <location>
        <begin position="845"/>
        <end position="872"/>
    </location>
</feature>
<feature type="compositionally biased region" description="Low complexity" evidence="4">
    <location>
        <begin position="675"/>
        <end position="692"/>
    </location>
</feature>
<dbReference type="Gene3D" id="2.130.10.10">
    <property type="entry name" value="YVTN repeat-like/Quinoprotein amine dehydrogenase"/>
    <property type="match status" value="1"/>
</dbReference>
<dbReference type="Pfam" id="PF16755">
    <property type="entry name" value="Beta-prop_NUP159_NUP214"/>
    <property type="match status" value="1"/>
</dbReference>
<keyword evidence="3" id="KW-0539">Nucleus</keyword>
<dbReference type="Proteomes" id="UP000774617">
    <property type="component" value="Unassembled WGS sequence"/>
</dbReference>
<reference evidence="6 7" key="1">
    <citation type="journal article" date="2021" name="Nat. Commun.">
        <title>Genetic determinants of endophytism in the Arabidopsis root mycobiome.</title>
        <authorList>
            <person name="Mesny F."/>
            <person name="Miyauchi S."/>
            <person name="Thiergart T."/>
            <person name="Pickel B."/>
            <person name="Atanasova L."/>
            <person name="Karlsson M."/>
            <person name="Huettel B."/>
            <person name="Barry K.W."/>
            <person name="Haridas S."/>
            <person name="Chen C."/>
            <person name="Bauer D."/>
            <person name="Andreopoulos W."/>
            <person name="Pangilinan J."/>
            <person name="LaButti K."/>
            <person name="Riley R."/>
            <person name="Lipzen A."/>
            <person name="Clum A."/>
            <person name="Drula E."/>
            <person name="Henrissat B."/>
            <person name="Kohler A."/>
            <person name="Grigoriev I.V."/>
            <person name="Martin F.M."/>
            <person name="Hacquard S."/>
        </authorList>
    </citation>
    <scope>NUCLEOTIDE SEQUENCE [LARGE SCALE GENOMIC DNA]</scope>
    <source>
        <strain evidence="6 7">MPI-SDFR-AT-0080</strain>
    </source>
</reference>
<feature type="compositionally biased region" description="Basic and acidic residues" evidence="4">
    <location>
        <begin position="910"/>
        <end position="920"/>
    </location>
</feature>
<feature type="domain" description="Nucleoporin Nup159/Nup146 N-terminal" evidence="5">
    <location>
        <begin position="92"/>
        <end position="478"/>
    </location>
</feature>
<gene>
    <name evidence="6" type="ORF">B0J12DRAFT_764299</name>
</gene>
<evidence type="ECO:0000256" key="4">
    <source>
        <dbReference type="SAM" id="MobiDB-lite"/>
    </source>
</evidence>
<feature type="region of interest" description="Disordered" evidence="4">
    <location>
        <begin position="585"/>
        <end position="1113"/>
    </location>
</feature>
<dbReference type="PANTHER" id="PTHR23193:SF23">
    <property type="entry name" value="NUCLEAR PORE COMPLEX PROTEIN NUP153"/>
    <property type="match status" value="1"/>
</dbReference>
<evidence type="ECO:0000256" key="2">
    <source>
        <dbReference type="ARBA" id="ARBA00022448"/>
    </source>
</evidence>
<accession>A0ABQ8G385</accession>
<feature type="compositionally biased region" description="Basic and acidic residues" evidence="4">
    <location>
        <begin position="967"/>
        <end position="977"/>
    </location>
</feature>
<comment type="subcellular location">
    <subcellularLocation>
        <location evidence="1">Nucleus</location>
    </subcellularLocation>
</comment>
<dbReference type="SUPFAM" id="SSF117289">
    <property type="entry name" value="Nucleoporin domain"/>
    <property type="match status" value="1"/>
</dbReference>
<feature type="compositionally biased region" description="Low complexity" evidence="4">
    <location>
        <begin position="1015"/>
        <end position="1030"/>
    </location>
</feature>
<organism evidence="6 7">
    <name type="scientific">Macrophomina phaseolina</name>
    <dbReference type="NCBI Taxonomy" id="35725"/>
    <lineage>
        <taxon>Eukaryota</taxon>
        <taxon>Fungi</taxon>
        <taxon>Dikarya</taxon>
        <taxon>Ascomycota</taxon>
        <taxon>Pezizomycotina</taxon>
        <taxon>Dothideomycetes</taxon>
        <taxon>Dothideomycetes incertae sedis</taxon>
        <taxon>Botryosphaeriales</taxon>
        <taxon>Botryosphaeriaceae</taxon>
        <taxon>Macrophomina</taxon>
    </lineage>
</organism>
<feature type="compositionally biased region" description="Low complexity" evidence="4">
    <location>
        <begin position="554"/>
        <end position="563"/>
    </location>
</feature>
<keyword evidence="2" id="KW-0813">Transport</keyword>
<dbReference type="InterPro" id="IPR039462">
    <property type="entry name" value="Nup159/Nup146_N"/>
</dbReference>
<keyword evidence="7" id="KW-1185">Reference proteome</keyword>
<evidence type="ECO:0000313" key="6">
    <source>
        <dbReference type="EMBL" id="KAH7039050.1"/>
    </source>
</evidence>
<sequence>MAFSMSGVAGAMGGANPQARQADDILDIQTEVLRLHPLNNSNGRTISQANSSCANPHLQHLGFAAIAGRNTKTKITNKLKLLPSPWPADDLPPAESSLFAIAPRRGVVAAAGPDCLVIASAESIRAALTSERDESNKEPVVSFSPELTIPLPRLSQVAFTSDEQYLVISAQQGGGLAIHEVAALLQKNTNPAFQMATQGMGVRALIPNPAPELAENVAVVTEKGQLMIANLKQRDFLKTQNGVVLKDNVSCATWSNKGKQLVAGLADGTVVQLKPDGSPQALIPRPPTLEGDQYVSAISWLTNDDFFIVHAPTSIEPGSPPEMTYHFVQREKGTQNYTFSKFILGACDGFGEVRNSPPHYFIVRLRNWKPSLDDLVLVSSTGGLELGVITKSSQPLSRETPVTNTYVPTVMADDARKASMPATVDEEAYPDMPDSSPLGLAVDLSSKENVYKPISGSDIEWSKTPLPAIMVLNQEGYLNAWWIVYNASVEAGTAYEGLAAAGGAQPAPGLQSSQSSAPAAASPFGKPVGGAFGQPTFGTSAFGTASPMGQNKPSWASGSTGGSTSVSAFGQPAFGSASKPGAPAFGKPAFGAPSQPGTGAAFGAAGGLGQKSSPWASQASSAQSQIPKLSGAFGSSGSSDSGFAKFGQQNASPFAAAAKPGQQSSFAGLAANSKPGQSPFGSGSPFGQTGTPNQSFGLRTEPSFGSTVSLNSTTGGSTIKSPSFGAPSQPTTNLFGQQKPAAQPQTQESDMGDADDAATPKETAKPSSFGLGSSGFKLDSAFKGDGTAKDDLPKPQAGSSFGSWGLGSSLGGALADSQQTEQRADPKTPSKAGSSLFSNKAPEATASTSPKEPSKTGSSLFGFNKSTSSASPFASFGKPAEKAKSATPEPQPQGPKEEPKPEAAPLPPDFIKKPPKKDDFQLEDAPLPPDFTLPKQNKDEKEEDDLPPIAGSPPVNVERPDSPSLSEPEKDEKDEKGPVAPGPVAVPPTATSNAWSFPSVEKTRSDSKSRPMAQPKSRSPSRSPVRSPSRNIFAASTTPAGMPKQTAPIPVFPPPSSSQQDEPLRSPSPVRAASTSILNSGPRRQAVTIPPPTPITRATSRPSEPPQQDPILQDLGDDQEFEATRAVLSSSPRATKVLDEFYVHQDYAGRSGPSSVPGSIEQLYRDMQSMIDTVGLNAHHLAGFIKGHNEITHEARSREDLEVDVDNVEENDWVLAEIEDLSKVEDSLERSLDTGRVADVQNKIRDLIRLSKDVGQLRRRLNDVRKSIEQHREPYKLAITRATPLSEEQSAQQAQLRSAFAQTQKLLAQAEEGIVLLKTRISSAQSSKAGIGATSSATPTAEAVENTIKKMTAMVEHKSGDLDVLENQLHKLHLVAGDEDDSQEGAQGGEDADDDDIAAGLTAMSLRGSGRFSRDASPAVFATPPSGRRSGRFGRSTSSREGTPFSAGGSTSRKLFFTPDRRGSASPGLRGSVGPGGGALVLRSVEDAAFGGEHLVGREEVREFVRKTAKKNVVREEMKKAIAKRGPRVTKLAGKA</sequence>
<evidence type="ECO:0000313" key="7">
    <source>
        <dbReference type="Proteomes" id="UP000774617"/>
    </source>
</evidence>
<name>A0ABQ8G385_9PEZI</name>
<dbReference type="EMBL" id="JAGTJR010000030">
    <property type="protein sequence ID" value="KAH7039050.1"/>
    <property type="molecule type" value="Genomic_DNA"/>
</dbReference>
<dbReference type="PANTHER" id="PTHR23193">
    <property type="entry name" value="NUCLEAR PORE COMPLEX PROTEIN NUP"/>
    <property type="match status" value="1"/>
</dbReference>
<feature type="region of interest" description="Disordered" evidence="4">
    <location>
        <begin position="541"/>
        <end position="563"/>
    </location>
</feature>
<proteinExistence type="predicted"/>
<feature type="compositionally biased region" description="Basic and acidic residues" evidence="4">
    <location>
        <begin position="780"/>
        <end position="793"/>
    </location>
</feature>
<feature type="compositionally biased region" description="Polar residues" evidence="4">
    <location>
        <begin position="693"/>
        <end position="736"/>
    </location>
</feature>
<feature type="compositionally biased region" description="Low complexity" evidence="4">
    <location>
        <begin position="612"/>
        <end position="647"/>
    </location>
</feature>
<evidence type="ECO:0000256" key="3">
    <source>
        <dbReference type="ARBA" id="ARBA00023242"/>
    </source>
</evidence>
<evidence type="ECO:0000259" key="5">
    <source>
        <dbReference type="Pfam" id="PF16755"/>
    </source>
</evidence>
<evidence type="ECO:0000256" key="1">
    <source>
        <dbReference type="ARBA" id="ARBA00004123"/>
    </source>
</evidence>
<feature type="compositionally biased region" description="Low complexity" evidence="4">
    <location>
        <begin position="1433"/>
        <end position="1442"/>
    </location>
</feature>
<feature type="compositionally biased region" description="Low complexity" evidence="4">
    <location>
        <begin position="767"/>
        <end position="779"/>
    </location>
</feature>
<protein>
    <recommendedName>
        <fullName evidence="5">Nucleoporin Nup159/Nup146 N-terminal domain-containing protein</fullName>
    </recommendedName>
</protein>
<feature type="region of interest" description="Disordered" evidence="4">
    <location>
        <begin position="502"/>
        <end position="522"/>
    </location>
</feature>
<feature type="region of interest" description="Disordered" evidence="4">
    <location>
        <begin position="1409"/>
        <end position="1478"/>
    </location>
</feature>